<feature type="compositionally biased region" description="Low complexity" evidence="2">
    <location>
        <begin position="266"/>
        <end position="290"/>
    </location>
</feature>
<accession>A0A0V0R7S3</accession>
<feature type="compositionally biased region" description="Low complexity" evidence="2">
    <location>
        <begin position="1"/>
        <end position="13"/>
    </location>
</feature>
<feature type="region of interest" description="Disordered" evidence="2">
    <location>
        <begin position="1"/>
        <end position="26"/>
    </location>
</feature>
<keyword evidence="1" id="KW-0175">Coiled coil</keyword>
<dbReference type="InParanoid" id="A0A0V0R7S3"/>
<dbReference type="AlphaFoldDB" id="A0A0V0R7S3"/>
<feature type="region of interest" description="Disordered" evidence="2">
    <location>
        <begin position="243"/>
        <end position="290"/>
    </location>
</feature>
<sequence length="290" mass="34520">MNQSFNSVSSRQSSRLKKNQKVSLPEETEDLEQYVEILLDHQKTCEKTGKYIEAEMAKRRLSEIKKELEKRNKNELKFRHISEKSEIERAHVAEFNEFNQFWDEKMREFDEDALKVEEQTIERQQIELQQFVQELERSIPLAPKDTAEQLNLKKMEESLAKQQEYMEAHKVQQQILALEKDEYQKWIHQRQKKIQNLVTQLQTRQKNELNALRQRIQSGQEEQRKVRSLELEKLLQKYQNVRKELDASQTSEASKLEKSMKQGSVMNASRMINSSRMSNNSSMIRGSSRK</sequence>
<protein>
    <submittedName>
        <fullName evidence="3">Uncharacterized protein</fullName>
    </submittedName>
</protein>
<evidence type="ECO:0000256" key="2">
    <source>
        <dbReference type="SAM" id="MobiDB-lite"/>
    </source>
</evidence>
<comment type="caution">
    <text evidence="3">The sequence shown here is derived from an EMBL/GenBank/DDBJ whole genome shotgun (WGS) entry which is preliminary data.</text>
</comment>
<gene>
    <name evidence="3" type="ORF">PPERSA_09677</name>
</gene>
<evidence type="ECO:0000256" key="1">
    <source>
        <dbReference type="SAM" id="Coils"/>
    </source>
</evidence>
<dbReference type="PANTHER" id="PTHR47026:SF2">
    <property type="entry name" value="FLAGELLAR ASSOCIATED PROTEIN"/>
    <property type="match status" value="1"/>
</dbReference>
<evidence type="ECO:0000313" key="3">
    <source>
        <dbReference type="EMBL" id="KRX10293.1"/>
    </source>
</evidence>
<dbReference type="Proteomes" id="UP000054937">
    <property type="component" value="Unassembled WGS sequence"/>
</dbReference>
<dbReference type="OMA" id="HSWNARI"/>
<name>A0A0V0R7S3_PSEPJ</name>
<organism evidence="3 4">
    <name type="scientific">Pseudocohnilembus persalinus</name>
    <name type="common">Ciliate</name>
    <dbReference type="NCBI Taxonomy" id="266149"/>
    <lineage>
        <taxon>Eukaryota</taxon>
        <taxon>Sar</taxon>
        <taxon>Alveolata</taxon>
        <taxon>Ciliophora</taxon>
        <taxon>Intramacronucleata</taxon>
        <taxon>Oligohymenophorea</taxon>
        <taxon>Scuticociliatia</taxon>
        <taxon>Philasterida</taxon>
        <taxon>Pseudocohnilembidae</taxon>
        <taxon>Pseudocohnilembus</taxon>
    </lineage>
</organism>
<dbReference type="PANTHER" id="PTHR47026">
    <property type="entry name" value="PIGMENTOSA GTPASE REGULATOR-LIKE PROTEIN, PUTATIVE-RELATED"/>
    <property type="match status" value="1"/>
</dbReference>
<reference evidence="3 4" key="1">
    <citation type="journal article" date="2015" name="Sci. Rep.">
        <title>Genome of the facultative scuticociliatosis pathogen Pseudocohnilembus persalinus provides insight into its virulence through horizontal gene transfer.</title>
        <authorList>
            <person name="Xiong J."/>
            <person name="Wang G."/>
            <person name="Cheng J."/>
            <person name="Tian M."/>
            <person name="Pan X."/>
            <person name="Warren A."/>
            <person name="Jiang C."/>
            <person name="Yuan D."/>
            <person name="Miao W."/>
        </authorList>
    </citation>
    <scope>NUCLEOTIDE SEQUENCE [LARGE SCALE GENOMIC DNA]</scope>
    <source>
        <strain evidence="3">36N120E</strain>
    </source>
</reference>
<keyword evidence="4" id="KW-1185">Reference proteome</keyword>
<evidence type="ECO:0000313" key="4">
    <source>
        <dbReference type="Proteomes" id="UP000054937"/>
    </source>
</evidence>
<proteinExistence type="predicted"/>
<dbReference type="EMBL" id="LDAU01000032">
    <property type="protein sequence ID" value="KRX10293.1"/>
    <property type="molecule type" value="Genomic_DNA"/>
</dbReference>
<dbReference type="OrthoDB" id="8062037at2759"/>
<feature type="coiled-coil region" evidence="1">
    <location>
        <begin position="114"/>
        <end position="172"/>
    </location>
</feature>